<feature type="region of interest" description="Disordered" evidence="1">
    <location>
        <begin position="462"/>
        <end position="487"/>
    </location>
</feature>
<proteinExistence type="predicted"/>
<organism evidence="2 3">
    <name type="scientific">Alectoria fallacina</name>
    <dbReference type="NCBI Taxonomy" id="1903189"/>
    <lineage>
        <taxon>Eukaryota</taxon>
        <taxon>Fungi</taxon>
        <taxon>Dikarya</taxon>
        <taxon>Ascomycota</taxon>
        <taxon>Pezizomycotina</taxon>
        <taxon>Lecanoromycetes</taxon>
        <taxon>OSLEUM clade</taxon>
        <taxon>Lecanoromycetidae</taxon>
        <taxon>Lecanorales</taxon>
        <taxon>Lecanorineae</taxon>
        <taxon>Parmeliaceae</taxon>
        <taxon>Alectoria</taxon>
    </lineage>
</organism>
<reference evidence="2" key="1">
    <citation type="submission" date="2021-03" db="EMBL/GenBank/DDBJ databases">
        <authorList>
            <person name="Tagirdzhanova G."/>
        </authorList>
    </citation>
    <scope>NUCLEOTIDE SEQUENCE</scope>
</reference>
<feature type="region of interest" description="Disordered" evidence="1">
    <location>
        <begin position="109"/>
        <end position="138"/>
    </location>
</feature>
<dbReference type="GO" id="GO:0005634">
    <property type="term" value="C:nucleus"/>
    <property type="evidence" value="ECO:0007669"/>
    <property type="project" value="TreeGrafter"/>
</dbReference>
<protein>
    <recommendedName>
        <fullName evidence="4">NYN domain-containing protein</fullName>
    </recommendedName>
</protein>
<evidence type="ECO:0000256" key="1">
    <source>
        <dbReference type="SAM" id="MobiDB-lite"/>
    </source>
</evidence>
<sequence>MEHFRTECMSSESSTTIAPAQEAHLSHVFSVRADQKHQNVNKDLDERVAHAYDLVSSSSSTHKDLNLPLGRDKSLRLALQSGKLPGEGDWDFGPVFNLIHSLSISGEEYTHQKTNSSDADSTAPEQATPTSADEVHEQEKQLGDFDKIWQFLGQPLDLPAPTITTGPLPSLIDVWDGQAGSEQRIPKAVRWQDDLECANLADNDENSGIPDLSKLTKQQRKKVRRKQRHEEQEALAAELTNRKTLPSGSEDESGKEVQELKTSDRSAVVYQFLHGTPPPETGTGRLRSGKPFRNLDTDGAEALPSAASPSPKQNIQILKPVRESPLEVAATKKKKLISMLNEKFLEDRQYLSNLSFTQIVANSTDAIAEGIHVFVDASNIMIGFHDALKMSRGQPISQRIRRQPLSFHNLSLILERGRPTAKRIVVGSDNFPAMLEAKQIGYETNILDRVHKAKEMTPRQKRYLNSNGNSGPGGGQSGTGSGSETTAAVQYAPEKWVEQAVDEILHLKMMESVVDAEEPSTMVLATGDAAEAEYSGGFLKMVERALGKGWKVELASFKHNTSGAYKRKDFRQKWGERFKIVELDDFVEVLLGNE</sequence>
<keyword evidence="3" id="KW-1185">Reference proteome</keyword>
<dbReference type="AlphaFoldDB" id="A0A8H3PL87"/>
<feature type="compositionally biased region" description="Gly residues" evidence="1">
    <location>
        <begin position="470"/>
        <end position="481"/>
    </location>
</feature>
<dbReference type="OrthoDB" id="5590473at2759"/>
<feature type="compositionally biased region" description="Basic residues" evidence="1">
    <location>
        <begin position="217"/>
        <end position="227"/>
    </location>
</feature>
<dbReference type="PANTHER" id="PTHR15837">
    <property type="entry name" value="RAN GUANINE NUCLEOTIDE RELEASE FACTOR"/>
    <property type="match status" value="1"/>
</dbReference>
<accession>A0A8H3PL87</accession>
<evidence type="ECO:0000313" key="2">
    <source>
        <dbReference type="EMBL" id="CAF9943490.1"/>
    </source>
</evidence>
<dbReference type="GO" id="GO:0005085">
    <property type="term" value="F:guanyl-nucleotide exchange factor activity"/>
    <property type="evidence" value="ECO:0007669"/>
    <property type="project" value="TreeGrafter"/>
</dbReference>
<gene>
    <name evidence="2" type="ORF">ALECFALPRED_000490</name>
</gene>
<evidence type="ECO:0008006" key="4">
    <source>
        <dbReference type="Google" id="ProtNLM"/>
    </source>
</evidence>
<name>A0A8H3PL87_9LECA</name>
<dbReference type="CDD" id="cd18724">
    <property type="entry name" value="PIN_LabA-like"/>
    <property type="match status" value="1"/>
</dbReference>
<feature type="region of interest" description="Disordered" evidence="1">
    <location>
        <begin position="201"/>
        <end position="312"/>
    </location>
</feature>
<feature type="compositionally biased region" description="Polar residues" evidence="1">
    <location>
        <begin position="112"/>
        <end position="131"/>
    </location>
</feature>
<feature type="compositionally biased region" description="Basic and acidic residues" evidence="1">
    <location>
        <begin position="252"/>
        <end position="264"/>
    </location>
</feature>
<dbReference type="Gene3D" id="3.40.50.1010">
    <property type="entry name" value="5'-nuclease"/>
    <property type="match status" value="1"/>
</dbReference>
<dbReference type="GO" id="GO:0031267">
    <property type="term" value="F:small GTPase binding"/>
    <property type="evidence" value="ECO:0007669"/>
    <property type="project" value="TreeGrafter"/>
</dbReference>
<comment type="caution">
    <text evidence="2">The sequence shown here is derived from an EMBL/GenBank/DDBJ whole genome shotgun (WGS) entry which is preliminary data.</text>
</comment>
<dbReference type="EMBL" id="CAJPDR010001062">
    <property type="protein sequence ID" value="CAF9943490.1"/>
    <property type="molecule type" value="Genomic_DNA"/>
</dbReference>
<dbReference type="InterPro" id="IPR007681">
    <property type="entry name" value="Mog1"/>
</dbReference>
<dbReference type="Proteomes" id="UP000664203">
    <property type="component" value="Unassembled WGS sequence"/>
</dbReference>
<evidence type="ECO:0000313" key="3">
    <source>
        <dbReference type="Proteomes" id="UP000664203"/>
    </source>
</evidence>
<feature type="compositionally biased region" description="Low complexity" evidence="1">
    <location>
        <begin position="302"/>
        <end position="311"/>
    </location>
</feature>
<dbReference type="PANTHER" id="PTHR15837:SF5">
    <property type="entry name" value="NYN DOMAIN-CONTAINING PROTEIN"/>
    <property type="match status" value="1"/>
</dbReference>
<dbReference type="GO" id="GO:0006606">
    <property type="term" value="P:protein import into nucleus"/>
    <property type="evidence" value="ECO:0007669"/>
    <property type="project" value="TreeGrafter"/>
</dbReference>